<protein>
    <recommendedName>
        <fullName evidence="5">Pentapeptide MXKDX repeat protein</fullName>
    </recommendedName>
</protein>
<proteinExistence type="predicted"/>
<evidence type="ECO:0008006" key="5">
    <source>
        <dbReference type="Google" id="ProtNLM"/>
    </source>
</evidence>
<feature type="compositionally biased region" description="Gly residues" evidence="1">
    <location>
        <begin position="34"/>
        <end position="46"/>
    </location>
</feature>
<organism evidence="3 4">
    <name type="scientific">Enhydrobacter aerosaccus</name>
    <dbReference type="NCBI Taxonomy" id="225324"/>
    <lineage>
        <taxon>Bacteria</taxon>
        <taxon>Pseudomonadati</taxon>
        <taxon>Pseudomonadota</taxon>
        <taxon>Alphaproteobacteria</taxon>
        <taxon>Hyphomicrobiales</taxon>
        <taxon>Enhydrobacter</taxon>
    </lineage>
</organism>
<reference evidence="4" key="1">
    <citation type="submission" date="2017-02" db="EMBL/GenBank/DDBJ databases">
        <authorList>
            <person name="Varghese N."/>
            <person name="Submissions S."/>
        </authorList>
    </citation>
    <scope>NUCLEOTIDE SEQUENCE [LARGE SCALE GENOMIC DNA]</scope>
    <source>
        <strain evidence="4">ATCC 27094</strain>
    </source>
</reference>
<dbReference type="EMBL" id="FUWJ01000008">
    <property type="protein sequence ID" value="SKA28629.1"/>
    <property type="molecule type" value="Genomic_DNA"/>
</dbReference>
<evidence type="ECO:0000256" key="1">
    <source>
        <dbReference type="SAM" id="MobiDB-lite"/>
    </source>
</evidence>
<gene>
    <name evidence="3" type="ORF">SAMN02745126_04810</name>
</gene>
<feature type="signal peptide" evidence="2">
    <location>
        <begin position="1"/>
        <end position="26"/>
    </location>
</feature>
<evidence type="ECO:0000313" key="3">
    <source>
        <dbReference type="EMBL" id="SKA28629.1"/>
    </source>
</evidence>
<keyword evidence="2" id="KW-0732">Signal</keyword>
<dbReference type="STRING" id="225324.SAMN02745126_04810"/>
<feature type="region of interest" description="Disordered" evidence="1">
    <location>
        <begin position="22"/>
        <end position="85"/>
    </location>
</feature>
<keyword evidence="4" id="KW-1185">Reference proteome</keyword>
<accession>A0A1T4SK89</accession>
<evidence type="ECO:0000313" key="4">
    <source>
        <dbReference type="Proteomes" id="UP000190092"/>
    </source>
</evidence>
<dbReference type="AlphaFoldDB" id="A0A1T4SK89"/>
<evidence type="ECO:0000256" key="2">
    <source>
        <dbReference type="SAM" id="SignalP"/>
    </source>
</evidence>
<feature type="chain" id="PRO_5011984278" description="Pentapeptide MXKDX repeat protein" evidence="2">
    <location>
        <begin position="27"/>
        <end position="85"/>
    </location>
</feature>
<dbReference type="Proteomes" id="UP000190092">
    <property type="component" value="Unassembled WGS sequence"/>
</dbReference>
<dbReference type="RefSeq" id="WP_085936554.1">
    <property type="nucleotide sequence ID" value="NZ_FUWJ01000008.1"/>
</dbReference>
<name>A0A1T4SK89_9HYPH</name>
<sequence>MRRSTFAVGAAAVVAVTLSIPSALQAHDNATPRGAGGSMMGPGNMMGMGQMMDHCNRMMQGASRRPNEQWRDGSPPAGGQTEKKQ</sequence>